<keyword evidence="4" id="KW-0805">Transcription regulation</keyword>
<feature type="region of interest" description="Disordered" evidence="10">
    <location>
        <begin position="231"/>
        <end position="296"/>
    </location>
</feature>
<evidence type="ECO:0000313" key="13">
    <source>
        <dbReference type="Proteomes" id="UP000310158"/>
    </source>
</evidence>
<dbReference type="EMBL" id="SGPL01000017">
    <property type="protein sequence ID" value="THH20641.1"/>
    <property type="molecule type" value="Genomic_DNA"/>
</dbReference>
<feature type="region of interest" description="Disordered" evidence="10">
    <location>
        <begin position="13"/>
        <end position="81"/>
    </location>
</feature>
<feature type="domain" description="GRIP" evidence="11">
    <location>
        <begin position="855"/>
        <end position="903"/>
    </location>
</feature>
<dbReference type="InterPro" id="IPR014801">
    <property type="entry name" value="Mediator_Med5_fun"/>
</dbReference>
<feature type="compositionally biased region" description="Pro residues" evidence="10">
    <location>
        <begin position="140"/>
        <end position="150"/>
    </location>
</feature>
<keyword evidence="6" id="KW-0804">Transcription</keyword>
<accession>A0A4S4M868</accession>
<dbReference type="PANTHER" id="PTHR35784:SF1">
    <property type="entry name" value="MEDIATOR OF RNA POLYMERASE II TRANSCRIPTION SUBUNIT 5"/>
    <property type="match status" value="1"/>
</dbReference>
<name>A0A4S4M868_9AGAM</name>
<feature type="compositionally biased region" description="Pro residues" evidence="10">
    <location>
        <begin position="119"/>
        <end position="130"/>
    </location>
</feature>
<evidence type="ECO:0000256" key="8">
    <source>
        <dbReference type="ARBA" id="ARBA00031256"/>
    </source>
</evidence>
<dbReference type="Pfam" id="PF01465">
    <property type="entry name" value="GRIP"/>
    <property type="match status" value="1"/>
</dbReference>
<keyword evidence="13" id="KW-1185">Reference proteome</keyword>
<dbReference type="Proteomes" id="UP000310158">
    <property type="component" value="Unassembled WGS sequence"/>
</dbReference>
<dbReference type="GO" id="GO:0016592">
    <property type="term" value="C:mediator complex"/>
    <property type="evidence" value="ECO:0007669"/>
    <property type="project" value="InterPro"/>
</dbReference>
<evidence type="ECO:0000256" key="2">
    <source>
        <dbReference type="ARBA" id="ARBA00008782"/>
    </source>
</evidence>
<comment type="subcellular location">
    <subcellularLocation>
        <location evidence="1">Nucleus</location>
    </subcellularLocation>
</comment>
<reference evidence="12 13" key="1">
    <citation type="submission" date="2019-02" db="EMBL/GenBank/DDBJ databases">
        <title>Genome sequencing of the rare red list fungi Bondarzewia mesenterica.</title>
        <authorList>
            <person name="Buettner E."/>
            <person name="Kellner H."/>
        </authorList>
    </citation>
    <scope>NUCLEOTIDE SEQUENCE [LARGE SCALE GENOMIC DNA]</scope>
    <source>
        <strain evidence="12 13">DSM 108281</strain>
    </source>
</reference>
<feature type="region of interest" description="Disordered" evidence="10">
    <location>
        <begin position="776"/>
        <end position="797"/>
    </location>
</feature>
<gene>
    <name evidence="12" type="ORF">EW146_g766</name>
</gene>
<feature type="compositionally biased region" description="Polar residues" evidence="10">
    <location>
        <begin position="23"/>
        <end position="58"/>
    </location>
</feature>
<feature type="compositionally biased region" description="Polar residues" evidence="10">
    <location>
        <begin position="826"/>
        <end position="847"/>
    </location>
</feature>
<dbReference type="PANTHER" id="PTHR35784">
    <property type="entry name" value="MEDIATOR OF RNA POLYMERASE II TRANSCRIPTION SUBUNIT 5"/>
    <property type="match status" value="1"/>
</dbReference>
<feature type="compositionally biased region" description="Acidic residues" evidence="10">
    <location>
        <begin position="267"/>
        <end position="283"/>
    </location>
</feature>
<evidence type="ECO:0000256" key="7">
    <source>
        <dbReference type="ARBA" id="ARBA00023242"/>
    </source>
</evidence>
<keyword evidence="9" id="KW-0175">Coiled coil</keyword>
<organism evidence="12 13">
    <name type="scientific">Bondarzewia mesenterica</name>
    <dbReference type="NCBI Taxonomy" id="1095465"/>
    <lineage>
        <taxon>Eukaryota</taxon>
        <taxon>Fungi</taxon>
        <taxon>Dikarya</taxon>
        <taxon>Basidiomycota</taxon>
        <taxon>Agaricomycotina</taxon>
        <taxon>Agaricomycetes</taxon>
        <taxon>Russulales</taxon>
        <taxon>Bondarzewiaceae</taxon>
        <taxon>Bondarzewia</taxon>
    </lineage>
</organism>
<evidence type="ECO:0000313" key="12">
    <source>
        <dbReference type="EMBL" id="THH20641.1"/>
    </source>
</evidence>
<evidence type="ECO:0000256" key="3">
    <source>
        <dbReference type="ARBA" id="ARBA00020628"/>
    </source>
</evidence>
<comment type="similarity">
    <text evidence="2">Belongs to the Mediator complex subunit 5 family.</text>
</comment>
<dbReference type="GO" id="GO:0003712">
    <property type="term" value="F:transcription coregulator activity"/>
    <property type="evidence" value="ECO:0007669"/>
    <property type="project" value="InterPro"/>
</dbReference>
<protein>
    <recommendedName>
        <fullName evidence="3">Mediator of RNA polymerase II transcription subunit 5</fullName>
    </recommendedName>
    <alternativeName>
        <fullName evidence="8">Mediator complex subunit 5</fullName>
    </alternativeName>
</protein>
<feature type="region of interest" description="Disordered" evidence="10">
    <location>
        <begin position="470"/>
        <end position="496"/>
    </location>
</feature>
<evidence type="ECO:0000256" key="4">
    <source>
        <dbReference type="ARBA" id="ARBA00023015"/>
    </source>
</evidence>
<dbReference type="InterPro" id="IPR000237">
    <property type="entry name" value="GRIP_dom"/>
</dbReference>
<feature type="region of interest" description="Disordered" evidence="10">
    <location>
        <begin position="183"/>
        <end position="219"/>
    </location>
</feature>
<evidence type="ECO:0000256" key="6">
    <source>
        <dbReference type="ARBA" id="ARBA00023163"/>
    </source>
</evidence>
<evidence type="ECO:0000256" key="5">
    <source>
        <dbReference type="ARBA" id="ARBA00023159"/>
    </source>
</evidence>
<feature type="coiled-coil region" evidence="9">
    <location>
        <begin position="560"/>
        <end position="587"/>
    </location>
</feature>
<comment type="caution">
    <text evidence="12">The sequence shown here is derived from an EMBL/GenBank/DDBJ whole genome shotgun (WGS) entry which is preliminary data.</text>
</comment>
<keyword evidence="5" id="KW-0010">Activator</keyword>
<dbReference type="PROSITE" id="PS50913">
    <property type="entry name" value="GRIP"/>
    <property type="match status" value="1"/>
</dbReference>
<feature type="region of interest" description="Disordered" evidence="10">
    <location>
        <begin position="810"/>
        <end position="855"/>
    </location>
</feature>
<evidence type="ECO:0000256" key="9">
    <source>
        <dbReference type="SAM" id="Coils"/>
    </source>
</evidence>
<sequence length="1788" mass="197969">MFSQFRNVVEGLAQQPLHRRSSQDASHPDSLSRSASLDSHLADSTISNFRKSLASQRPGSPGPGNGHASVHSVDGRSSKRRLEDRLRASFAIGEASNANSPSVSSHTSPSPVPAIDHPLSPPSIPLPNSPDTPNAKSNDPPSPILLSPTPPPLSIEPINLDIALPAIQAALLTSKNSAARVESLPVERHSEADIPLPQSPVDAVPPTIPEESDDSRLDNIESSSTKGLVAALEEKSEEVVEPAMTAEASEQGKLTDEEKGLTTEQAVNDEVENSGAAEPDEEIEMKAAHNSGSSDIETLRERLKLVEQRFSDVSTSFKRIQAEKLAADRVLQDLTPVQTMQDADGLRDYLQNFTLKVEMSQDEIKRLNGKLTRQEERIEELRDTHRLESKSQIDLVDNLRKQLNEAEALIKANEGASAQQEAEAAKQKADIEKLHTEVDRYKSSAKDEEEKRTKAVSLLKSVRQKLVKAEKDRDEAVKELNGAKEREKGEREKEQTERVRLQEEIDKVKADKEATLTSLRVQFERETVAFKEKIEKDMSALKGQFELEAITNKSSHDRIVDAKNGRIVALENSVQSLSAEKDSLFDQLQLRQGELESSQSHLEVLQSQTTELQYQLRECNDRISLLTEELAEVRRDQELKARGSSSSAEEVARLLSSAEAKYEAKIFDFRRKLSAVEAERSEIEAEWSRKLEEKAKEADRLRGAIDFSARNQQVKEDVVGELKAEIEKLKEEVRVSRVQTAQIQAEAEQATHAEDLAKQVQAELHAKMTALEQQIEEAKARESQARAHNKTLRDELRKVQSSAALLERQRNPGVGYWSSPRPDSAAETQRPSSPTSSDVPSRVNSPQLGKPVPATNDEEVNLEYLRNVILQFLEHKEMRPNLVHSVLILFSLYPGDFSLQTYLTDAIEDGLLSLGIFVATFLQAARSPELHNPATLDMLCRIAIESHFTSGLLLSSSSLISFSESPDAILASIRDALELLRVAHSLPFSHFHRLLESVGYLVTLLLGSFTEISNVSRAQAMACMEEIRDVLQMFQLSQEVREALEVFVQNLGGSSFIRDVQAIRPVQSLGKGDILSPGSESDTISCSLMLYHLVSSRAKDFGSGNEGNATALIVATYRATSWTLTKFCTQLILASINCLVHDIQTAPDRKTGSLWRAFVLGRLPRLLLLFEKNIEADGSTGPDSSTAVRDAWGFICLSHHKHPLLVQYDNAYVMSNSPETMDDMSDSTLSFARDFTQQLMIMGLVDQIFAARVDATLGNDGTPRLQSEAREAGVDLESYLNYKMSPENGMDDASAFLERVYQDFSCHANFAESFDHAIQRFTVLATSWDVDSLGHLAKILHTNEAALDIVSLHIKISDLIVRAVALLDQYDCETVGDPGTAVSHLGDVVIFLQWTMARYKLSTTLRELGDKPLDPGYLRETDNVQRIEDFSGEQAAAFNSWFKALFDKNSEGIEDGVLRSTRPKILLTMAATLCSHAITACTEHKIDADVLNNGFSYFTGPLLNWTLVGIVKALIREVKQTRFQSPHHLTVLRSLLLSPTCPRPVLCLCGHSVLRLLSDPQLQRFIPASSNMSDVQTAVTQALGLRDEANNDDPLSMTTRIAWHNQPRHAIQTALTNIRLGKPPSLDVSHCLLITPPTRFLHLLWFELSMASSVGINMDALRRLAVFVLATPRMPGTPPLLPIFLHNVLPSLMDMVDRQPGGTQSMHAELLAAMVSLGIITALHLERAMLTVTNEQHFALGESSSAMARRLAGDLRQKKWSPTAKLIAQRLASSGTFVSSFPVFKTEI</sequence>
<proteinExistence type="inferred from homology"/>
<feature type="region of interest" description="Disordered" evidence="10">
    <location>
        <begin position="96"/>
        <end position="150"/>
    </location>
</feature>
<evidence type="ECO:0000256" key="10">
    <source>
        <dbReference type="SAM" id="MobiDB-lite"/>
    </source>
</evidence>
<dbReference type="OrthoDB" id="5549158at2759"/>
<feature type="compositionally biased region" description="Low complexity" evidence="10">
    <location>
        <begin position="96"/>
        <end position="109"/>
    </location>
</feature>
<keyword evidence="7" id="KW-0539">Nucleus</keyword>
<dbReference type="GO" id="GO:0006357">
    <property type="term" value="P:regulation of transcription by RNA polymerase II"/>
    <property type="evidence" value="ECO:0007669"/>
    <property type="project" value="InterPro"/>
</dbReference>
<evidence type="ECO:0000259" key="11">
    <source>
        <dbReference type="PROSITE" id="PS50913"/>
    </source>
</evidence>
<evidence type="ECO:0000256" key="1">
    <source>
        <dbReference type="ARBA" id="ARBA00004123"/>
    </source>
</evidence>